<reference evidence="2" key="1">
    <citation type="submission" date="2014-05" db="EMBL/GenBank/DDBJ databases">
        <authorList>
            <person name="Chronopoulou M."/>
        </authorList>
    </citation>
    <scope>NUCLEOTIDE SEQUENCE</scope>
    <source>
        <tissue evidence="2">Whole organism</tissue>
    </source>
</reference>
<feature type="transmembrane region" description="Helical" evidence="1">
    <location>
        <begin position="32"/>
        <end position="56"/>
    </location>
</feature>
<keyword evidence="1" id="KW-0472">Membrane</keyword>
<accession>A0A0K2V5Z6</accession>
<dbReference type="EMBL" id="HACA01028612">
    <property type="protein sequence ID" value="CDW45973.1"/>
    <property type="molecule type" value="Transcribed_RNA"/>
</dbReference>
<organism evidence="2">
    <name type="scientific">Lepeophtheirus salmonis</name>
    <name type="common">Salmon louse</name>
    <name type="synonym">Caligus salmonis</name>
    <dbReference type="NCBI Taxonomy" id="72036"/>
    <lineage>
        <taxon>Eukaryota</taxon>
        <taxon>Metazoa</taxon>
        <taxon>Ecdysozoa</taxon>
        <taxon>Arthropoda</taxon>
        <taxon>Crustacea</taxon>
        <taxon>Multicrustacea</taxon>
        <taxon>Hexanauplia</taxon>
        <taxon>Copepoda</taxon>
        <taxon>Siphonostomatoida</taxon>
        <taxon>Caligidae</taxon>
        <taxon>Lepeophtheirus</taxon>
    </lineage>
</organism>
<proteinExistence type="predicted"/>
<evidence type="ECO:0000313" key="2">
    <source>
        <dbReference type="EMBL" id="CDW45973.1"/>
    </source>
</evidence>
<evidence type="ECO:0000256" key="1">
    <source>
        <dbReference type="SAM" id="Phobius"/>
    </source>
</evidence>
<feature type="transmembrane region" description="Helical" evidence="1">
    <location>
        <begin position="7"/>
        <end position="26"/>
    </location>
</feature>
<keyword evidence="1" id="KW-1133">Transmembrane helix</keyword>
<name>A0A0K2V5Z6_LEPSM</name>
<keyword evidence="1" id="KW-0812">Transmembrane</keyword>
<protein>
    <submittedName>
        <fullName evidence="2">Uncharacterized protein</fullName>
    </submittedName>
</protein>
<sequence>MRHMSSVDVTIFFFFVLVENVLSLLFKKYGRSIIFFFNIIALSTADALWLLLTFAVELSFLKRNLK</sequence>
<dbReference type="AlphaFoldDB" id="A0A0K2V5Z6"/>